<dbReference type="CDD" id="cd00038">
    <property type="entry name" value="CAP_ED"/>
    <property type="match status" value="1"/>
</dbReference>
<name>A0A3B0R6R8_9ZZZZ</name>
<dbReference type="InterPro" id="IPR018490">
    <property type="entry name" value="cNMP-bd_dom_sf"/>
</dbReference>
<dbReference type="Pfam" id="PF13545">
    <property type="entry name" value="HTH_Crp_2"/>
    <property type="match status" value="1"/>
</dbReference>
<organism evidence="6">
    <name type="scientific">hydrothermal vent metagenome</name>
    <dbReference type="NCBI Taxonomy" id="652676"/>
    <lineage>
        <taxon>unclassified sequences</taxon>
        <taxon>metagenomes</taxon>
        <taxon>ecological metagenomes</taxon>
    </lineage>
</organism>
<keyword evidence="2" id="KW-0238">DNA-binding</keyword>
<keyword evidence="3" id="KW-0804">Transcription</keyword>
<dbReference type="GO" id="GO:0003700">
    <property type="term" value="F:DNA-binding transcription factor activity"/>
    <property type="evidence" value="ECO:0007669"/>
    <property type="project" value="TreeGrafter"/>
</dbReference>
<dbReference type="InterPro" id="IPR050397">
    <property type="entry name" value="Env_Response_Regulators"/>
</dbReference>
<dbReference type="AlphaFoldDB" id="A0A3B0R6R8"/>
<feature type="domain" description="HTH crp-type" evidence="5">
    <location>
        <begin position="147"/>
        <end position="209"/>
    </location>
</feature>
<dbReference type="Gene3D" id="2.60.120.10">
    <property type="entry name" value="Jelly Rolls"/>
    <property type="match status" value="1"/>
</dbReference>
<protein>
    <submittedName>
        <fullName evidence="6">Transcriptional regulator, Crp/Fnr family</fullName>
    </submittedName>
</protein>
<reference evidence="6" key="1">
    <citation type="submission" date="2018-06" db="EMBL/GenBank/DDBJ databases">
        <authorList>
            <person name="Zhirakovskaya E."/>
        </authorList>
    </citation>
    <scope>NUCLEOTIDE SEQUENCE</scope>
</reference>
<evidence type="ECO:0000259" key="4">
    <source>
        <dbReference type="PROSITE" id="PS50042"/>
    </source>
</evidence>
<dbReference type="GO" id="GO:0003677">
    <property type="term" value="F:DNA binding"/>
    <property type="evidence" value="ECO:0007669"/>
    <property type="project" value="UniProtKB-KW"/>
</dbReference>
<dbReference type="GO" id="GO:0005829">
    <property type="term" value="C:cytosol"/>
    <property type="evidence" value="ECO:0007669"/>
    <property type="project" value="TreeGrafter"/>
</dbReference>
<dbReference type="PANTHER" id="PTHR24567:SF74">
    <property type="entry name" value="HTH-TYPE TRANSCRIPTIONAL REGULATOR ARCR"/>
    <property type="match status" value="1"/>
</dbReference>
<proteinExistence type="predicted"/>
<dbReference type="EMBL" id="UOED01000031">
    <property type="protein sequence ID" value="VAV88222.1"/>
    <property type="molecule type" value="Genomic_DNA"/>
</dbReference>
<sequence length="216" mass="24164">MQKIITDYFPELNQLSAENKKILESGIHMVSAPAGTVMFSEGSECKGYVMLLEGTVRVHKVSEDGREIVLYRVESGESCIMTTTCLISDEQYGAEGVAETDVKLVVVPPGTFNQLLARSDKFRNFVFEVYAKRMSMLMMLVEEVVFKKLDKRLAHLLLDRNKDQFEATHQDIALELGSVREVVSRQLKVFERGGLIRLGRGSITILDRDGLGAASQ</sequence>
<dbReference type="PANTHER" id="PTHR24567">
    <property type="entry name" value="CRP FAMILY TRANSCRIPTIONAL REGULATORY PROTEIN"/>
    <property type="match status" value="1"/>
</dbReference>
<dbReference type="InterPro" id="IPR014710">
    <property type="entry name" value="RmlC-like_jellyroll"/>
</dbReference>
<dbReference type="PROSITE" id="PS51063">
    <property type="entry name" value="HTH_CRP_2"/>
    <property type="match status" value="1"/>
</dbReference>
<dbReference type="Pfam" id="PF00027">
    <property type="entry name" value="cNMP_binding"/>
    <property type="match status" value="1"/>
</dbReference>
<dbReference type="SUPFAM" id="SSF51206">
    <property type="entry name" value="cAMP-binding domain-like"/>
    <property type="match status" value="1"/>
</dbReference>
<dbReference type="InterPro" id="IPR036390">
    <property type="entry name" value="WH_DNA-bd_sf"/>
</dbReference>
<evidence type="ECO:0000256" key="2">
    <source>
        <dbReference type="ARBA" id="ARBA00023125"/>
    </source>
</evidence>
<feature type="domain" description="Cyclic nucleotide-binding" evidence="4">
    <location>
        <begin position="11"/>
        <end position="133"/>
    </location>
</feature>
<dbReference type="Gene3D" id="1.10.10.10">
    <property type="entry name" value="Winged helix-like DNA-binding domain superfamily/Winged helix DNA-binding domain"/>
    <property type="match status" value="1"/>
</dbReference>
<dbReference type="InterPro" id="IPR036388">
    <property type="entry name" value="WH-like_DNA-bd_sf"/>
</dbReference>
<dbReference type="PROSITE" id="PS50042">
    <property type="entry name" value="CNMP_BINDING_3"/>
    <property type="match status" value="1"/>
</dbReference>
<dbReference type="SMART" id="SM00419">
    <property type="entry name" value="HTH_CRP"/>
    <property type="match status" value="1"/>
</dbReference>
<dbReference type="InterPro" id="IPR000595">
    <property type="entry name" value="cNMP-bd_dom"/>
</dbReference>
<keyword evidence="1" id="KW-0805">Transcription regulation</keyword>
<dbReference type="SUPFAM" id="SSF46785">
    <property type="entry name" value="Winged helix' DNA-binding domain"/>
    <property type="match status" value="1"/>
</dbReference>
<evidence type="ECO:0000259" key="5">
    <source>
        <dbReference type="PROSITE" id="PS51063"/>
    </source>
</evidence>
<accession>A0A3B0R6R8</accession>
<gene>
    <name evidence="6" type="ORF">MNBD_ALPHA02-1712</name>
</gene>
<evidence type="ECO:0000313" key="6">
    <source>
        <dbReference type="EMBL" id="VAV88222.1"/>
    </source>
</evidence>
<evidence type="ECO:0000256" key="1">
    <source>
        <dbReference type="ARBA" id="ARBA00023015"/>
    </source>
</evidence>
<dbReference type="InterPro" id="IPR012318">
    <property type="entry name" value="HTH_CRP"/>
</dbReference>
<evidence type="ECO:0000256" key="3">
    <source>
        <dbReference type="ARBA" id="ARBA00023163"/>
    </source>
</evidence>